<evidence type="ECO:0000313" key="1">
    <source>
        <dbReference type="EMBL" id="AGS51666.1"/>
    </source>
</evidence>
<organism evidence="1">
    <name type="scientific">uncultured bacterium contig00026</name>
    <dbReference type="NCBI Taxonomy" id="1181515"/>
    <lineage>
        <taxon>Bacteria</taxon>
        <taxon>environmental samples</taxon>
    </lineage>
</organism>
<name>A0A806KAP9_9BACT</name>
<accession>A0A806KAP9</accession>
<protein>
    <submittedName>
        <fullName evidence="1">Uncharacterized protein</fullName>
    </submittedName>
</protein>
<sequence length="43" mass="4981">MNEKTDVSNAVYIEDNPDKYLSVGIAICDLKIYDVEFLNYHNL</sequence>
<dbReference type="EMBL" id="JQ844167">
    <property type="protein sequence ID" value="AGS51666.1"/>
    <property type="molecule type" value="Genomic_DNA"/>
</dbReference>
<dbReference type="AlphaFoldDB" id="A0A806KAP9"/>
<proteinExistence type="predicted"/>
<reference evidence="1" key="1">
    <citation type="submission" date="2012-03" db="EMBL/GenBank/DDBJ databases">
        <title>Functional metagenomics reveals considerable lignocellulase gene clusters in the gut microbiome of a wood-feeding higher termite.</title>
        <authorList>
            <person name="Liu N."/>
        </authorList>
    </citation>
    <scope>NUCLEOTIDE SEQUENCE</scope>
</reference>